<keyword evidence="3" id="KW-0808">Transferase</keyword>
<feature type="compositionally biased region" description="Polar residues" evidence="2">
    <location>
        <begin position="1"/>
        <end position="11"/>
    </location>
</feature>
<name>A0A1J9QMP1_9PEZI</name>
<protein>
    <submittedName>
        <fullName evidence="3">Glycosyltransferase family 1 protein</fullName>
    </submittedName>
</protein>
<dbReference type="STRING" id="236234.A0A1J9QMP1"/>
<comment type="similarity">
    <text evidence="1">Belongs to the VPS13 family.</text>
</comment>
<gene>
    <name evidence="3" type="ORF">BKCO1_6500035</name>
</gene>
<dbReference type="GeneID" id="31018499"/>
<sequence length="415" mass="43641">MPAMASSSQLKTSEEGHSLPIPVWTEEEQTTPQTPPLVSDDGLHVVVRKPVPVPDDGLHVVSHETAAEAPPPPPPPPYATPVTSRCIVLPSRAAEWRVVRGADDVDDVRLSTLAAAILVREGVLDGRDVALIPAKPALHAAAAADRENQWYTPESRPEVASFSAISSLHRRASKPSLIRSFHRKALADNNTNNSPTPYQPPPLPCLNIADPTLTPTPTPAARRKPVAAVDPTDAEIKLDRIAEDVVRSGKGLARVVGAGLAAPGALTHGLARGCNDIPRRYGDETARRDVDGEIVGFASGLAAAGKGFGYGLYDGITGIFVQPVKGAKEEGAKGFVKGCVKGVGGAVCKPAAGSFGVAGHTLVGIQRSIEKSILRRPSDDECIAVASVGQGEEEMRSLTDQEKKAIVDAWFDASK</sequence>
<proteinExistence type="inferred from homology"/>
<reference evidence="3 4" key="1">
    <citation type="submission" date="2016-10" db="EMBL/GenBank/DDBJ databases">
        <title>Proteomics and genomics reveal pathogen-plant mechanisms compatible with a hemibiotrophic lifestyle of Diplodia corticola.</title>
        <authorList>
            <person name="Fernandes I."/>
            <person name="De Jonge R."/>
            <person name="Van De Peer Y."/>
            <person name="Devreese B."/>
            <person name="Alves A."/>
            <person name="Esteves A.C."/>
        </authorList>
    </citation>
    <scope>NUCLEOTIDE SEQUENCE [LARGE SCALE GENOMIC DNA]</scope>
    <source>
        <strain evidence="3 4">CBS 112549</strain>
    </source>
</reference>
<dbReference type="OrthoDB" id="428159at2759"/>
<dbReference type="EMBL" id="MNUE01000065">
    <property type="protein sequence ID" value="OJD30142.1"/>
    <property type="molecule type" value="Genomic_DNA"/>
</dbReference>
<dbReference type="InterPro" id="IPR026847">
    <property type="entry name" value="VPS13"/>
</dbReference>
<evidence type="ECO:0000256" key="2">
    <source>
        <dbReference type="SAM" id="MobiDB-lite"/>
    </source>
</evidence>
<dbReference type="Proteomes" id="UP000183809">
    <property type="component" value="Unassembled WGS sequence"/>
</dbReference>
<dbReference type="PANTHER" id="PTHR16166">
    <property type="entry name" value="VACUOLAR PROTEIN SORTING-ASSOCIATED PROTEIN VPS13"/>
    <property type="match status" value="1"/>
</dbReference>
<dbReference type="RefSeq" id="XP_020126402.1">
    <property type="nucleotide sequence ID" value="XM_020278238.1"/>
</dbReference>
<dbReference type="GO" id="GO:0016740">
    <property type="term" value="F:transferase activity"/>
    <property type="evidence" value="ECO:0007669"/>
    <property type="project" value="UniProtKB-KW"/>
</dbReference>
<dbReference type="PANTHER" id="PTHR16166:SF93">
    <property type="entry name" value="INTERMEMBRANE LIPID TRANSFER PROTEIN VPS13"/>
    <property type="match status" value="1"/>
</dbReference>
<evidence type="ECO:0000313" key="3">
    <source>
        <dbReference type="EMBL" id="OJD30142.1"/>
    </source>
</evidence>
<organism evidence="3 4">
    <name type="scientific">Diplodia corticola</name>
    <dbReference type="NCBI Taxonomy" id="236234"/>
    <lineage>
        <taxon>Eukaryota</taxon>
        <taxon>Fungi</taxon>
        <taxon>Dikarya</taxon>
        <taxon>Ascomycota</taxon>
        <taxon>Pezizomycotina</taxon>
        <taxon>Dothideomycetes</taxon>
        <taxon>Dothideomycetes incertae sedis</taxon>
        <taxon>Botryosphaeriales</taxon>
        <taxon>Botryosphaeriaceae</taxon>
        <taxon>Diplodia</taxon>
    </lineage>
</organism>
<accession>A0A1J9QMP1</accession>
<dbReference type="AlphaFoldDB" id="A0A1J9QMP1"/>
<comment type="caution">
    <text evidence="3">The sequence shown here is derived from an EMBL/GenBank/DDBJ whole genome shotgun (WGS) entry which is preliminary data.</text>
</comment>
<evidence type="ECO:0000256" key="1">
    <source>
        <dbReference type="ARBA" id="ARBA00006545"/>
    </source>
</evidence>
<dbReference type="GO" id="GO:0045053">
    <property type="term" value="P:protein retention in Golgi apparatus"/>
    <property type="evidence" value="ECO:0007669"/>
    <property type="project" value="TreeGrafter"/>
</dbReference>
<dbReference type="GO" id="GO:0006623">
    <property type="term" value="P:protein targeting to vacuole"/>
    <property type="evidence" value="ECO:0007669"/>
    <property type="project" value="TreeGrafter"/>
</dbReference>
<feature type="region of interest" description="Disordered" evidence="2">
    <location>
        <begin position="1"/>
        <end position="42"/>
    </location>
</feature>
<evidence type="ECO:0000313" key="4">
    <source>
        <dbReference type="Proteomes" id="UP000183809"/>
    </source>
</evidence>
<keyword evidence="4" id="KW-1185">Reference proteome</keyword>